<evidence type="ECO:0000256" key="11">
    <source>
        <dbReference type="SAM" id="Phobius"/>
    </source>
</evidence>
<evidence type="ECO:0000256" key="1">
    <source>
        <dbReference type="ARBA" id="ARBA00004273"/>
    </source>
</evidence>
<dbReference type="InterPro" id="IPR013766">
    <property type="entry name" value="Thioredoxin_domain"/>
</dbReference>
<keyword evidence="5 9" id="KW-0186">Copper</keyword>
<evidence type="ECO:0000256" key="6">
    <source>
        <dbReference type="ARBA" id="ARBA00023128"/>
    </source>
</evidence>
<evidence type="ECO:0000256" key="8">
    <source>
        <dbReference type="PIRNR" id="PIRNR037736"/>
    </source>
</evidence>
<dbReference type="PROSITE" id="PS51352">
    <property type="entry name" value="THIOREDOXIN_2"/>
    <property type="match status" value="1"/>
</dbReference>
<evidence type="ECO:0000256" key="2">
    <source>
        <dbReference type="ARBA" id="ARBA00010996"/>
    </source>
</evidence>
<evidence type="ECO:0000256" key="9">
    <source>
        <dbReference type="PIRSR" id="PIRSR037736-1"/>
    </source>
</evidence>
<dbReference type="Pfam" id="PF02630">
    <property type="entry name" value="SCO1-SenC"/>
    <property type="match status" value="1"/>
</dbReference>
<dbReference type="PANTHER" id="PTHR12151">
    <property type="entry name" value="ELECTRON TRANSPORT PROTIN SCO1/SENC FAMILY MEMBER"/>
    <property type="match status" value="1"/>
</dbReference>
<dbReference type="InterPro" id="IPR017276">
    <property type="entry name" value="Synth_of_cyt-c-oxidase_Sco1/2"/>
</dbReference>
<evidence type="ECO:0000256" key="4">
    <source>
        <dbReference type="ARBA" id="ARBA00022792"/>
    </source>
</evidence>
<keyword evidence="4 8" id="KW-0999">Mitochondrion inner membrane</keyword>
<keyword evidence="3 9" id="KW-0479">Metal-binding</keyword>
<dbReference type="Gene3D" id="3.40.30.10">
    <property type="entry name" value="Glutaredoxin"/>
    <property type="match status" value="1"/>
</dbReference>
<feature type="binding site" evidence="9">
    <location>
        <position position="183"/>
    </location>
    <ligand>
        <name>Cu cation</name>
        <dbReference type="ChEBI" id="CHEBI:23378"/>
    </ligand>
</feature>
<organism evidence="13 14">
    <name type="scientific">Clathrus columnatus</name>
    <dbReference type="NCBI Taxonomy" id="1419009"/>
    <lineage>
        <taxon>Eukaryota</taxon>
        <taxon>Fungi</taxon>
        <taxon>Dikarya</taxon>
        <taxon>Basidiomycota</taxon>
        <taxon>Agaricomycotina</taxon>
        <taxon>Agaricomycetes</taxon>
        <taxon>Phallomycetidae</taxon>
        <taxon>Phallales</taxon>
        <taxon>Clathraceae</taxon>
        <taxon>Clathrus</taxon>
    </lineage>
</organism>
<keyword evidence="11" id="KW-1133">Transmembrane helix</keyword>
<feature type="transmembrane region" description="Helical" evidence="11">
    <location>
        <begin position="6"/>
        <end position="25"/>
    </location>
</feature>
<evidence type="ECO:0000256" key="3">
    <source>
        <dbReference type="ARBA" id="ARBA00022723"/>
    </source>
</evidence>
<evidence type="ECO:0000256" key="10">
    <source>
        <dbReference type="PIRSR" id="PIRSR603782-2"/>
    </source>
</evidence>
<dbReference type="Proteomes" id="UP001050691">
    <property type="component" value="Unassembled WGS sequence"/>
</dbReference>
<reference evidence="13" key="1">
    <citation type="submission" date="2021-10" db="EMBL/GenBank/DDBJ databases">
        <title>De novo Genome Assembly of Clathrus columnatus (Basidiomycota, Fungi) Using Illumina and Nanopore Sequence Data.</title>
        <authorList>
            <person name="Ogiso-Tanaka E."/>
            <person name="Itagaki H."/>
            <person name="Hosoya T."/>
            <person name="Hosaka K."/>
        </authorList>
    </citation>
    <scope>NUCLEOTIDE SEQUENCE</scope>
    <source>
        <strain evidence="13">MO-923</strain>
    </source>
</reference>
<feature type="domain" description="Thioredoxin" evidence="12">
    <location>
        <begin position="45"/>
        <end position="219"/>
    </location>
</feature>
<feature type="disulfide bond" description="Redox-active" evidence="10">
    <location>
        <begin position="83"/>
        <end position="87"/>
    </location>
</feature>
<dbReference type="CDD" id="cd02968">
    <property type="entry name" value="SCO"/>
    <property type="match status" value="1"/>
</dbReference>
<evidence type="ECO:0000313" key="13">
    <source>
        <dbReference type="EMBL" id="GJJ07831.1"/>
    </source>
</evidence>
<dbReference type="AlphaFoldDB" id="A0AAV4ZZN2"/>
<dbReference type="GO" id="GO:0016531">
    <property type="term" value="F:copper chaperone activity"/>
    <property type="evidence" value="ECO:0007669"/>
    <property type="project" value="InterPro"/>
</dbReference>
<dbReference type="PANTHER" id="PTHR12151:SF5">
    <property type="entry name" value="AT19154P"/>
    <property type="match status" value="1"/>
</dbReference>
<evidence type="ECO:0000313" key="14">
    <source>
        <dbReference type="Proteomes" id="UP001050691"/>
    </source>
</evidence>
<keyword evidence="11" id="KW-0812">Transmembrane</keyword>
<sequence length="236" mass="26747">MPGLVFTPKAGILLLLTGAGLLFYFDWEKKRIKEEKEKAKANATYGRPDVGGPFQMIDHDGKPFTEKNLLGSYSLVYFGFTNCPDICPDELDKMGEAVSAIEKALPESSPLRHVNPVFVSVDPARDSVEQVHRYVQDFHPRLIGLTGSYDTVKAMCRAYRVYFSSPPPQEGEASPGQDYLVDHSIYFYLMDPEGLFVQAYGKNNTAQEVTERVLQEITKWEKGERAEQRYTFRTQT</sequence>
<keyword evidence="10" id="KW-1015">Disulfide bond</keyword>
<protein>
    <recommendedName>
        <fullName evidence="12">Thioredoxin domain-containing protein</fullName>
    </recommendedName>
</protein>
<dbReference type="FunFam" id="3.40.30.10:FF:000013">
    <property type="entry name" value="Blast:Protein SCO1 homolog, mitochondrial"/>
    <property type="match status" value="1"/>
</dbReference>
<dbReference type="EMBL" id="BPWL01000002">
    <property type="protein sequence ID" value="GJJ07831.1"/>
    <property type="molecule type" value="Genomic_DNA"/>
</dbReference>
<feature type="binding site" evidence="9">
    <location>
        <position position="83"/>
    </location>
    <ligand>
        <name>Cu cation</name>
        <dbReference type="ChEBI" id="CHEBI:23378"/>
    </ligand>
</feature>
<keyword evidence="14" id="KW-1185">Reference proteome</keyword>
<dbReference type="GO" id="GO:0033617">
    <property type="term" value="P:mitochondrial respiratory chain complex IV assembly"/>
    <property type="evidence" value="ECO:0007669"/>
    <property type="project" value="TreeGrafter"/>
</dbReference>
<evidence type="ECO:0000256" key="5">
    <source>
        <dbReference type="ARBA" id="ARBA00023008"/>
    </source>
</evidence>
<keyword evidence="6 8" id="KW-0496">Mitochondrion</keyword>
<dbReference type="GO" id="GO:0006878">
    <property type="term" value="P:intracellular copper ion homeostasis"/>
    <property type="evidence" value="ECO:0007669"/>
    <property type="project" value="UniProtKB-UniRule"/>
</dbReference>
<feature type="binding site" evidence="9">
    <location>
        <position position="87"/>
    </location>
    <ligand>
        <name>Cu cation</name>
        <dbReference type="ChEBI" id="CHEBI:23378"/>
    </ligand>
</feature>
<name>A0AAV4ZZN2_9AGAM</name>
<dbReference type="InterPro" id="IPR036249">
    <property type="entry name" value="Thioredoxin-like_sf"/>
</dbReference>
<dbReference type="SUPFAM" id="SSF52833">
    <property type="entry name" value="Thioredoxin-like"/>
    <property type="match status" value="1"/>
</dbReference>
<comment type="similarity">
    <text evidence="2 8">Belongs to the SCO1/2 family.</text>
</comment>
<evidence type="ECO:0000259" key="12">
    <source>
        <dbReference type="PROSITE" id="PS51352"/>
    </source>
</evidence>
<dbReference type="GO" id="GO:0005507">
    <property type="term" value="F:copper ion binding"/>
    <property type="evidence" value="ECO:0007669"/>
    <property type="project" value="InterPro"/>
</dbReference>
<dbReference type="PIRSF" id="PIRSF037736">
    <property type="entry name" value="SCO1"/>
    <property type="match status" value="1"/>
</dbReference>
<dbReference type="GO" id="GO:0005743">
    <property type="term" value="C:mitochondrial inner membrane"/>
    <property type="evidence" value="ECO:0007669"/>
    <property type="project" value="UniProtKB-SubCell"/>
</dbReference>
<proteinExistence type="inferred from homology"/>
<dbReference type="InterPro" id="IPR003782">
    <property type="entry name" value="SCO1/SenC"/>
</dbReference>
<accession>A0AAV4ZZN2</accession>
<comment type="subcellular location">
    <subcellularLocation>
        <location evidence="1 8">Mitochondrion inner membrane</location>
    </subcellularLocation>
</comment>
<comment type="caution">
    <text evidence="13">The sequence shown here is derived from an EMBL/GenBank/DDBJ whole genome shotgun (WGS) entry which is preliminary data.</text>
</comment>
<evidence type="ECO:0000256" key="7">
    <source>
        <dbReference type="ARBA" id="ARBA00023136"/>
    </source>
</evidence>
<gene>
    <name evidence="13" type="ORF">Clacol_002036</name>
</gene>
<keyword evidence="7 11" id="KW-0472">Membrane</keyword>